<evidence type="ECO:0000313" key="1">
    <source>
        <dbReference type="EMBL" id="MBB6125748.1"/>
    </source>
</evidence>
<protein>
    <submittedName>
        <fullName evidence="1">Uncharacterized protein</fullName>
    </submittedName>
</protein>
<organism evidence="1 2">
    <name type="scientific">Sphingobium subterraneum</name>
    <dbReference type="NCBI Taxonomy" id="627688"/>
    <lineage>
        <taxon>Bacteria</taxon>
        <taxon>Pseudomonadati</taxon>
        <taxon>Pseudomonadota</taxon>
        <taxon>Alphaproteobacteria</taxon>
        <taxon>Sphingomonadales</taxon>
        <taxon>Sphingomonadaceae</taxon>
        <taxon>Sphingobium</taxon>
    </lineage>
</organism>
<accession>A0A841JAY6</accession>
<dbReference type="RefSeq" id="WP_343056763.1">
    <property type="nucleotide sequence ID" value="NZ_JACIJP010000014.1"/>
</dbReference>
<gene>
    <name evidence="1" type="ORF">FHS92_003512</name>
</gene>
<comment type="caution">
    <text evidence="1">The sequence shown here is derived from an EMBL/GenBank/DDBJ whole genome shotgun (WGS) entry which is preliminary data.</text>
</comment>
<proteinExistence type="predicted"/>
<dbReference type="Proteomes" id="UP000552700">
    <property type="component" value="Unassembled WGS sequence"/>
</dbReference>
<sequence>MLVIVVELILVRRCTVAKHDITRAYCDHPIVEAYRGMPLLLYLQQVEVAESLGGIFEATCPGRKPQKCKVAEQRPGEFRCLRSYRRRFDVQISGQLRCEKRSMADADMISSWNQQPSAQT</sequence>
<name>A0A841JAY6_9SPHN</name>
<keyword evidence="2" id="KW-1185">Reference proteome</keyword>
<reference evidence="1 2" key="1">
    <citation type="submission" date="2020-08" db="EMBL/GenBank/DDBJ databases">
        <title>Genomic Encyclopedia of Type Strains, Phase IV (KMG-IV): sequencing the most valuable type-strain genomes for metagenomic binning, comparative biology and taxonomic classification.</title>
        <authorList>
            <person name="Goeker M."/>
        </authorList>
    </citation>
    <scope>NUCLEOTIDE SEQUENCE [LARGE SCALE GENOMIC DNA]</scope>
    <source>
        <strain evidence="1 2">DSM 102255</strain>
    </source>
</reference>
<dbReference type="AlphaFoldDB" id="A0A841JAY6"/>
<dbReference type="EMBL" id="JACIJP010000014">
    <property type="protein sequence ID" value="MBB6125748.1"/>
    <property type="molecule type" value="Genomic_DNA"/>
</dbReference>
<evidence type="ECO:0000313" key="2">
    <source>
        <dbReference type="Proteomes" id="UP000552700"/>
    </source>
</evidence>